<dbReference type="PROSITE" id="PS50056">
    <property type="entry name" value="TYR_PHOSPHATASE_2"/>
    <property type="match status" value="1"/>
</dbReference>
<accession>A0A8S2WB82</accession>
<dbReference type="PROSITE" id="PS00383">
    <property type="entry name" value="TYR_PHOSPHATASE_1"/>
    <property type="match status" value="1"/>
</dbReference>
<keyword evidence="3" id="KW-0378">Hydrolase</keyword>
<reference evidence="8" key="1">
    <citation type="submission" date="2021-02" db="EMBL/GenBank/DDBJ databases">
        <authorList>
            <person name="Nowell W R."/>
        </authorList>
    </citation>
    <scope>NUCLEOTIDE SEQUENCE</scope>
</reference>
<dbReference type="InterPro" id="IPR000387">
    <property type="entry name" value="Tyr_Pase_dom"/>
</dbReference>
<dbReference type="AlphaFoldDB" id="A0A8S2WB82"/>
<dbReference type="GO" id="GO:0005737">
    <property type="term" value="C:cytoplasm"/>
    <property type="evidence" value="ECO:0007669"/>
    <property type="project" value="TreeGrafter"/>
</dbReference>
<evidence type="ECO:0000256" key="2">
    <source>
        <dbReference type="ARBA" id="ARBA00013064"/>
    </source>
</evidence>
<evidence type="ECO:0000313" key="8">
    <source>
        <dbReference type="EMBL" id="CAF4416523.1"/>
    </source>
</evidence>
<dbReference type="EC" id="3.1.3.48" evidence="2"/>
<dbReference type="GO" id="GO:0033550">
    <property type="term" value="F:MAP kinase tyrosine phosphatase activity"/>
    <property type="evidence" value="ECO:0007669"/>
    <property type="project" value="TreeGrafter"/>
</dbReference>
<dbReference type="InterPro" id="IPR020422">
    <property type="entry name" value="TYR_PHOSPHATASE_DUAL_dom"/>
</dbReference>
<dbReference type="InterPro" id="IPR029021">
    <property type="entry name" value="Prot-tyrosine_phosphatase-like"/>
</dbReference>
<dbReference type="Pfam" id="PF00782">
    <property type="entry name" value="DSPc"/>
    <property type="match status" value="1"/>
</dbReference>
<evidence type="ECO:0000313" key="9">
    <source>
        <dbReference type="Proteomes" id="UP000682733"/>
    </source>
</evidence>
<evidence type="ECO:0000256" key="3">
    <source>
        <dbReference type="ARBA" id="ARBA00022801"/>
    </source>
</evidence>
<dbReference type="Gene3D" id="3.90.190.10">
    <property type="entry name" value="Protein tyrosine phosphatase superfamily"/>
    <property type="match status" value="1"/>
</dbReference>
<dbReference type="SMART" id="SM00195">
    <property type="entry name" value="DSPc"/>
    <property type="match status" value="1"/>
</dbReference>
<feature type="domain" description="Tyrosine specific protein phosphatases" evidence="6">
    <location>
        <begin position="111"/>
        <end position="173"/>
    </location>
</feature>
<dbReference type="GO" id="GO:0043409">
    <property type="term" value="P:negative regulation of MAPK cascade"/>
    <property type="evidence" value="ECO:0007669"/>
    <property type="project" value="TreeGrafter"/>
</dbReference>
<organism evidence="8 9">
    <name type="scientific">Didymodactylos carnosus</name>
    <dbReference type="NCBI Taxonomy" id="1234261"/>
    <lineage>
        <taxon>Eukaryota</taxon>
        <taxon>Metazoa</taxon>
        <taxon>Spiralia</taxon>
        <taxon>Gnathifera</taxon>
        <taxon>Rotifera</taxon>
        <taxon>Eurotatoria</taxon>
        <taxon>Bdelloidea</taxon>
        <taxon>Philodinida</taxon>
        <taxon>Philodinidae</taxon>
        <taxon>Didymodactylos</taxon>
    </lineage>
</organism>
<dbReference type="EMBL" id="CAJOBA010075705">
    <property type="protein sequence ID" value="CAF4416523.1"/>
    <property type="molecule type" value="Genomic_DNA"/>
</dbReference>
<evidence type="ECO:0000256" key="1">
    <source>
        <dbReference type="ARBA" id="ARBA00008601"/>
    </source>
</evidence>
<dbReference type="PROSITE" id="PS50054">
    <property type="entry name" value="TYR_PHOSPHATASE_DUAL"/>
    <property type="match status" value="1"/>
</dbReference>
<name>A0A8S2WB82_9BILA</name>
<dbReference type="Proteomes" id="UP000682733">
    <property type="component" value="Unassembled WGS sequence"/>
</dbReference>
<feature type="domain" description="Tyrosine-protein phosphatase" evidence="5">
    <location>
        <begin position="44"/>
        <end position="192"/>
    </location>
</feature>
<evidence type="ECO:0000256" key="4">
    <source>
        <dbReference type="ARBA" id="ARBA00022912"/>
    </source>
</evidence>
<evidence type="ECO:0000259" key="6">
    <source>
        <dbReference type="PROSITE" id="PS50056"/>
    </source>
</evidence>
<evidence type="ECO:0000313" key="7">
    <source>
        <dbReference type="EMBL" id="CAF1605597.1"/>
    </source>
</evidence>
<comment type="caution">
    <text evidence="8">The sequence shown here is derived from an EMBL/GenBank/DDBJ whole genome shotgun (WGS) entry which is preliminary data.</text>
</comment>
<dbReference type="PANTHER" id="PTHR10159">
    <property type="entry name" value="DUAL SPECIFICITY PROTEIN PHOSPHATASE"/>
    <property type="match status" value="1"/>
</dbReference>
<dbReference type="Proteomes" id="UP000677228">
    <property type="component" value="Unassembled WGS sequence"/>
</dbReference>
<sequence length="201" mass="23199">MYGRLLQSISKSCTQNELSYLEHLIELRCEINEENYNASAPQIRPTLVFDNWLYLGDVVHASNVTLLKNLRITHILNVSGDDCPLLTDSRLMKEFKIMQIPLDDKVHCDIQQYFDKTNQFLHDAYTNGKHRVLVHCKSGVSRSTAIVLAYLIKHHNQPLEQAYLALASKRPQISPNLGFLLQLRRYELELKQTKAEDMTDS</sequence>
<dbReference type="InterPro" id="IPR000340">
    <property type="entry name" value="Dual-sp_phosphatase_cat-dom"/>
</dbReference>
<dbReference type="GO" id="GO:0017017">
    <property type="term" value="F:MAP kinase tyrosine/serine/threonine phosphatase activity"/>
    <property type="evidence" value="ECO:0007669"/>
    <property type="project" value="TreeGrafter"/>
</dbReference>
<dbReference type="EMBL" id="CAJNOK010051719">
    <property type="protein sequence ID" value="CAF1605597.1"/>
    <property type="molecule type" value="Genomic_DNA"/>
</dbReference>
<dbReference type="InterPro" id="IPR016130">
    <property type="entry name" value="Tyr_Pase_AS"/>
</dbReference>
<comment type="similarity">
    <text evidence="1">Belongs to the protein-tyrosine phosphatase family. Non-receptor class dual specificity subfamily.</text>
</comment>
<evidence type="ECO:0000259" key="5">
    <source>
        <dbReference type="PROSITE" id="PS50054"/>
    </source>
</evidence>
<keyword evidence="4" id="KW-0904">Protein phosphatase</keyword>
<proteinExistence type="inferred from homology"/>
<dbReference type="GO" id="GO:0008330">
    <property type="term" value="F:protein tyrosine/threonine phosphatase activity"/>
    <property type="evidence" value="ECO:0007669"/>
    <property type="project" value="TreeGrafter"/>
</dbReference>
<gene>
    <name evidence="7" type="ORF">OVA965_LOCUS42357</name>
    <name evidence="8" type="ORF">TMI583_LOCUS44247</name>
</gene>
<dbReference type="SUPFAM" id="SSF52799">
    <property type="entry name" value="(Phosphotyrosine protein) phosphatases II"/>
    <property type="match status" value="1"/>
</dbReference>
<protein>
    <recommendedName>
        <fullName evidence="2">protein-tyrosine-phosphatase</fullName>
        <ecNumber evidence="2">3.1.3.48</ecNumber>
    </recommendedName>
</protein>
<dbReference type="PANTHER" id="PTHR10159:SF519">
    <property type="entry name" value="DUAL SPECIFICITY PROTEIN PHOSPHATASE MPK3"/>
    <property type="match status" value="1"/>
</dbReference>
<dbReference type="CDD" id="cd14498">
    <property type="entry name" value="DSP"/>
    <property type="match status" value="1"/>
</dbReference>